<accession>A0A2S8S5Z9</accession>
<dbReference type="InterPro" id="IPR021074">
    <property type="entry name" value="Formate_DH_dsu"/>
</dbReference>
<sequence>MSPDKLLYMAKQIATFFASQPGTDQADKVAQHIRDFWEPRMREQFLAMAADPACEMPDLVRKAADKLAQPA</sequence>
<dbReference type="AlphaFoldDB" id="A0A2S8S5Z9"/>
<gene>
    <name evidence="1" type="ORF">LX70_02492</name>
</gene>
<dbReference type="RefSeq" id="WP_105515088.1">
    <property type="nucleotide sequence ID" value="NZ_PVEP01000005.1"/>
</dbReference>
<comment type="caution">
    <text evidence="1">The sequence shown here is derived from an EMBL/GenBank/DDBJ whole genome shotgun (WGS) entry which is preliminary data.</text>
</comment>
<dbReference type="OrthoDB" id="7409377at2"/>
<reference evidence="1 2" key="1">
    <citation type="submission" date="2018-02" db="EMBL/GenBank/DDBJ databases">
        <title>Genomic Encyclopedia of Archaeal and Bacterial Type Strains, Phase II (KMG-II): from individual species to whole genera.</title>
        <authorList>
            <person name="Goeker M."/>
        </authorList>
    </citation>
    <scope>NUCLEOTIDE SEQUENCE [LARGE SCALE GENOMIC DNA]</scope>
    <source>
        <strain evidence="1 2">DSM 18921</strain>
    </source>
</reference>
<proteinExistence type="predicted"/>
<dbReference type="Proteomes" id="UP000238338">
    <property type="component" value="Unassembled WGS sequence"/>
</dbReference>
<protein>
    <submittedName>
        <fullName evidence="1">Formate dehydrogenase delta subunit</fullName>
    </submittedName>
</protein>
<organism evidence="1 2">
    <name type="scientific">Albidovulum denitrificans</name>
    <dbReference type="NCBI Taxonomy" id="404881"/>
    <lineage>
        <taxon>Bacteria</taxon>
        <taxon>Pseudomonadati</taxon>
        <taxon>Pseudomonadota</taxon>
        <taxon>Alphaproteobacteria</taxon>
        <taxon>Rhodobacterales</taxon>
        <taxon>Paracoccaceae</taxon>
        <taxon>Albidovulum</taxon>
    </lineage>
</organism>
<dbReference type="EMBL" id="PVEP01000005">
    <property type="protein sequence ID" value="PQV56227.1"/>
    <property type="molecule type" value="Genomic_DNA"/>
</dbReference>
<dbReference type="Pfam" id="PF11390">
    <property type="entry name" value="FdsD"/>
    <property type="match status" value="1"/>
</dbReference>
<evidence type="ECO:0000313" key="1">
    <source>
        <dbReference type="EMBL" id="PQV56227.1"/>
    </source>
</evidence>
<evidence type="ECO:0000313" key="2">
    <source>
        <dbReference type="Proteomes" id="UP000238338"/>
    </source>
</evidence>
<name>A0A2S8S5Z9_9RHOB</name>
<keyword evidence="2" id="KW-1185">Reference proteome</keyword>